<name>A0A1W1C804_9ZZZZ</name>
<proteinExistence type="predicted"/>
<sequence>MKLFLLTIMIVLGLASCASQSDDAYYDRANKANDKAQADLNK</sequence>
<dbReference type="PROSITE" id="PS51257">
    <property type="entry name" value="PROKAR_LIPOPROTEIN"/>
    <property type="match status" value="1"/>
</dbReference>
<evidence type="ECO:0008006" key="2">
    <source>
        <dbReference type="Google" id="ProtNLM"/>
    </source>
</evidence>
<reference evidence="1" key="1">
    <citation type="submission" date="2016-10" db="EMBL/GenBank/DDBJ databases">
        <authorList>
            <person name="de Groot N.N."/>
        </authorList>
    </citation>
    <scope>NUCLEOTIDE SEQUENCE</scope>
</reference>
<protein>
    <recommendedName>
        <fullName evidence="2">Lipoprotein</fullName>
    </recommendedName>
</protein>
<accession>A0A1W1C804</accession>
<dbReference type="AlphaFoldDB" id="A0A1W1C804"/>
<dbReference type="EMBL" id="FPHF01000061">
    <property type="protein sequence ID" value="SFV61821.1"/>
    <property type="molecule type" value="Genomic_DNA"/>
</dbReference>
<evidence type="ECO:0000313" key="1">
    <source>
        <dbReference type="EMBL" id="SFV61821.1"/>
    </source>
</evidence>
<organism evidence="1">
    <name type="scientific">hydrothermal vent metagenome</name>
    <dbReference type="NCBI Taxonomy" id="652676"/>
    <lineage>
        <taxon>unclassified sequences</taxon>
        <taxon>metagenomes</taxon>
        <taxon>ecological metagenomes</taxon>
    </lineage>
</organism>
<gene>
    <name evidence="1" type="ORF">MNB_SM-4-57</name>
</gene>